<dbReference type="RefSeq" id="WP_155325168.1">
    <property type="nucleotide sequence ID" value="NZ_AP021876.1"/>
</dbReference>
<evidence type="ECO:0008006" key="4">
    <source>
        <dbReference type="Google" id="ProtNLM"/>
    </source>
</evidence>
<sequence>MRFNFSRTLFILLMVLAVCKTAWATAEWQVLQNIRLDAKPVDVIVAADNRWIYLLNDRGRLLIYGTNGQLRDRIDVGPDIDRIKAGPREDLVFLISQTRSSVQLISVSVIESIDTSSAPFKGPADAPITVAVFSDFQ</sequence>
<dbReference type="EMBL" id="AP021876">
    <property type="protein sequence ID" value="BBO85630.1"/>
    <property type="molecule type" value="Genomic_DNA"/>
</dbReference>
<gene>
    <name evidence="2" type="ORF">DSCO28_61960</name>
</gene>
<proteinExistence type="predicted"/>
<dbReference type="InterPro" id="IPR011048">
    <property type="entry name" value="Haem_d1_sf"/>
</dbReference>
<protein>
    <recommendedName>
        <fullName evidence="4">Glucose/Sorbosone dehydrogenase domain-containing protein</fullName>
    </recommendedName>
</protein>
<dbReference type="Proteomes" id="UP000425960">
    <property type="component" value="Chromosome"/>
</dbReference>
<accession>A0A5K7ZZV7</accession>
<keyword evidence="1" id="KW-0732">Signal</keyword>
<reference evidence="2 3" key="1">
    <citation type="submission" date="2019-11" db="EMBL/GenBank/DDBJ databases">
        <title>Comparative genomics of hydrocarbon-degrading Desulfosarcina strains.</title>
        <authorList>
            <person name="Watanabe M."/>
            <person name="Kojima H."/>
            <person name="Fukui M."/>
        </authorList>
    </citation>
    <scope>NUCLEOTIDE SEQUENCE [LARGE SCALE GENOMIC DNA]</scope>
    <source>
        <strain evidence="2 3">28bB2T</strain>
    </source>
</reference>
<dbReference type="SUPFAM" id="SSF51004">
    <property type="entry name" value="C-terminal (heme d1) domain of cytochrome cd1-nitrite reductase"/>
    <property type="match status" value="1"/>
</dbReference>
<dbReference type="AlphaFoldDB" id="A0A5K7ZZV7"/>
<evidence type="ECO:0000256" key="1">
    <source>
        <dbReference type="SAM" id="SignalP"/>
    </source>
</evidence>
<feature type="signal peptide" evidence="1">
    <location>
        <begin position="1"/>
        <end position="24"/>
    </location>
</feature>
<evidence type="ECO:0000313" key="3">
    <source>
        <dbReference type="Proteomes" id="UP000425960"/>
    </source>
</evidence>
<name>A0A5K7ZZV7_9BACT</name>
<dbReference type="InterPro" id="IPR015943">
    <property type="entry name" value="WD40/YVTN_repeat-like_dom_sf"/>
</dbReference>
<organism evidence="2 3">
    <name type="scientific">Desulfosarcina ovata subsp. sediminis</name>
    <dbReference type="NCBI Taxonomy" id="885957"/>
    <lineage>
        <taxon>Bacteria</taxon>
        <taxon>Pseudomonadati</taxon>
        <taxon>Thermodesulfobacteriota</taxon>
        <taxon>Desulfobacteria</taxon>
        <taxon>Desulfobacterales</taxon>
        <taxon>Desulfosarcinaceae</taxon>
        <taxon>Desulfosarcina</taxon>
    </lineage>
</organism>
<dbReference type="Gene3D" id="2.130.10.10">
    <property type="entry name" value="YVTN repeat-like/Quinoprotein amine dehydrogenase"/>
    <property type="match status" value="1"/>
</dbReference>
<evidence type="ECO:0000313" key="2">
    <source>
        <dbReference type="EMBL" id="BBO85630.1"/>
    </source>
</evidence>
<feature type="chain" id="PRO_5024300615" description="Glucose/Sorbosone dehydrogenase domain-containing protein" evidence="1">
    <location>
        <begin position="25"/>
        <end position="137"/>
    </location>
</feature>
<dbReference type="KEGG" id="dov:DSCO28_61960"/>